<dbReference type="InterPro" id="IPR050723">
    <property type="entry name" value="CFA/CMAS"/>
</dbReference>
<keyword evidence="5" id="KW-0443">Lipid metabolism</keyword>
<dbReference type="InterPro" id="IPR029063">
    <property type="entry name" value="SAM-dependent_MTases_sf"/>
</dbReference>
<dbReference type="Gene3D" id="3.40.50.150">
    <property type="entry name" value="Vaccinia Virus protein VP39"/>
    <property type="match status" value="1"/>
</dbReference>
<proteinExistence type="inferred from homology"/>
<evidence type="ECO:0000313" key="7">
    <source>
        <dbReference type="EMBL" id="MCO6042450.1"/>
    </source>
</evidence>
<gene>
    <name evidence="7" type="ORF">NG895_00885</name>
</gene>
<dbReference type="GO" id="GO:0008610">
    <property type="term" value="P:lipid biosynthetic process"/>
    <property type="evidence" value="ECO:0007669"/>
    <property type="project" value="InterPro"/>
</dbReference>
<feature type="active site" evidence="6">
    <location>
        <position position="237"/>
    </location>
</feature>
<organism evidence="7 8">
    <name type="scientific">Aeoliella straminimaris</name>
    <dbReference type="NCBI Taxonomy" id="2954799"/>
    <lineage>
        <taxon>Bacteria</taxon>
        <taxon>Pseudomonadati</taxon>
        <taxon>Planctomycetota</taxon>
        <taxon>Planctomycetia</taxon>
        <taxon>Pirellulales</taxon>
        <taxon>Lacipirellulaceae</taxon>
        <taxon>Aeoliella</taxon>
    </lineage>
</organism>
<sequence length="264" mass="30464">MLDPTMTYSSGYFPHPRATLEQASTEKYDRICRQLQLSPSDHVLEIGTGWGGFAIHAATNYACRVTTTTISQAQHDYAADRIERQQLQSQVELKLVDYRDLQGNFDKLVSIEMIEAVGERFLPGYFAKCSQLLKPSGAMLLQAITIPDCRYDTYRNGVDFIQQHVFPGGFLPSPSAMTECLRTHTDFRLQNMEDFALHYARTLRLWREKLWSQLDAVRELGFDDRFLRLWKYYLCYCEAGFLEHQIGVSQWMLTKPQWPAPALA</sequence>
<dbReference type="InterPro" id="IPR003333">
    <property type="entry name" value="CMAS"/>
</dbReference>
<dbReference type="Pfam" id="PF02353">
    <property type="entry name" value="CMAS"/>
    <property type="match status" value="1"/>
</dbReference>
<comment type="similarity">
    <text evidence="1">Belongs to the CFA/CMAS family.</text>
</comment>
<dbReference type="PIRSF" id="PIRSF003085">
    <property type="entry name" value="CMAS"/>
    <property type="match status" value="1"/>
</dbReference>
<dbReference type="PANTHER" id="PTHR43667">
    <property type="entry name" value="CYCLOPROPANE-FATTY-ACYL-PHOSPHOLIPID SYNTHASE"/>
    <property type="match status" value="1"/>
</dbReference>
<evidence type="ECO:0000256" key="6">
    <source>
        <dbReference type="PIRSR" id="PIRSR003085-1"/>
    </source>
</evidence>
<accession>A0A9X2F5B2</accession>
<evidence type="ECO:0000256" key="5">
    <source>
        <dbReference type="ARBA" id="ARBA00023098"/>
    </source>
</evidence>
<evidence type="ECO:0000256" key="1">
    <source>
        <dbReference type="ARBA" id="ARBA00010815"/>
    </source>
</evidence>
<keyword evidence="8" id="KW-1185">Reference proteome</keyword>
<reference evidence="7" key="1">
    <citation type="submission" date="2022-06" db="EMBL/GenBank/DDBJ databases">
        <title>Aeoliella straminimaris, a novel planctomycete from sediments.</title>
        <authorList>
            <person name="Vitorino I.R."/>
            <person name="Lage O.M."/>
        </authorList>
    </citation>
    <scope>NUCLEOTIDE SEQUENCE</scope>
    <source>
        <strain evidence="7">ICT_H6.2</strain>
    </source>
</reference>
<keyword evidence="2" id="KW-0489">Methyltransferase</keyword>
<dbReference type="AlphaFoldDB" id="A0A9X2F5B2"/>
<dbReference type="CDD" id="cd02440">
    <property type="entry name" value="AdoMet_MTases"/>
    <property type="match status" value="1"/>
</dbReference>
<evidence type="ECO:0000256" key="4">
    <source>
        <dbReference type="ARBA" id="ARBA00022691"/>
    </source>
</evidence>
<evidence type="ECO:0000313" key="8">
    <source>
        <dbReference type="Proteomes" id="UP001155241"/>
    </source>
</evidence>
<keyword evidence="4" id="KW-0949">S-adenosyl-L-methionine</keyword>
<name>A0A9X2F5B2_9BACT</name>
<dbReference type="PANTHER" id="PTHR43667:SF2">
    <property type="entry name" value="FATTY ACID C-METHYL TRANSFERASE"/>
    <property type="match status" value="1"/>
</dbReference>
<dbReference type="GO" id="GO:0032259">
    <property type="term" value="P:methylation"/>
    <property type="evidence" value="ECO:0007669"/>
    <property type="project" value="UniProtKB-KW"/>
</dbReference>
<dbReference type="GO" id="GO:0008168">
    <property type="term" value="F:methyltransferase activity"/>
    <property type="evidence" value="ECO:0007669"/>
    <property type="project" value="UniProtKB-KW"/>
</dbReference>
<dbReference type="EMBL" id="JAMXLR010000003">
    <property type="protein sequence ID" value="MCO6042450.1"/>
    <property type="molecule type" value="Genomic_DNA"/>
</dbReference>
<evidence type="ECO:0000256" key="3">
    <source>
        <dbReference type="ARBA" id="ARBA00022679"/>
    </source>
</evidence>
<protein>
    <submittedName>
        <fullName evidence="7">Cyclopropane-fatty-acyl-phospholipid synthase family protein</fullName>
    </submittedName>
</protein>
<comment type="caution">
    <text evidence="7">The sequence shown here is derived from an EMBL/GenBank/DDBJ whole genome shotgun (WGS) entry which is preliminary data.</text>
</comment>
<dbReference type="Proteomes" id="UP001155241">
    <property type="component" value="Unassembled WGS sequence"/>
</dbReference>
<evidence type="ECO:0000256" key="2">
    <source>
        <dbReference type="ARBA" id="ARBA00022603"/>
    </source>
</evidence>
<keyword evidence="3" id="KW-0808">Transferase</keyword>
<dbReference type="SUPFAM" id="SSF53335">
    <property type="entry name" value="S-adenosyl-L-methionine-dependent methyltransferases"/>
    <property type="match status" value="1"/>
</dbReference>